<keyword evidence="1 3" id="KW-0808">Transferase</keyword>
<evidence type="ECO:0000256" key="1">
    <source>
        <dbReference type="ARBA" id="ARBA00022679"/>
    </source>
</evidence>
<evidence type="ECO:0000313" key="4">
    <source>
        <dbReference type="Proteomes" id="UP000502248"/>
    </source>
</evidence>
<protein>
    <submittedName>
        <fullName evidence="3">Protein-glutamine gamma-glutamyltransferase</fullName>
    </submittedName>
</protein>
<keyword evidence="2" id="KW-0749">Sporulation</keyword>
<dbReference type="EMBL" id="CP051680">
    <property type="protein sequence ID" value="QJD87322.1"/>
    <property type="molecule type" value="Genomic_DNA"/>
</dbReference>
<dbReference type="AlphaFoldDB" id="A0A7Z2ZQR9"/>
<evidence type="ECO:0000256" key="2">
    <source>
        <dbReference type="ARBA" id="ARBA00022969"/>
    </source>
</evidence>
<reference evidence="3 4" key="1">
    <citation type="submission" date="2020-04" db="EMBL/GenBank/DDBJ databases">
        <title>Genome sequencing of novel species.</title>
        <authorList>
            <person name="Heo J."/>
            <person name="Kim S.-J."/>
            <person name="Kim J.-S."/>
            <person name="Hong S.-B."/>
            <person name="Kwon S.-W."/>
        </authorList>
    </citation>
    <scope>NUCLEOTIDE SEQUENCE [LARGE SCALE GENOMIC DNA]</scope>
    <source>
        <strain evidence="3 4">MFER-1</strain>
    </source>
</reference>
<organism evidence="3 4">
    <name type="scientific">Cohnella herbarum</name>
    <dbReference type="NCBI Taxonomy" id="2728023"/>
    <lineage>
        <taxon>Bacteria</taxon>
        <taxon>Bacillati</taxon>
        <taxon>Bacillota</taxon>
        <taxon>Bacilli</taxon>
        <taxon>Bacillales</taxon>
        <taxon>Paenibacillaceae</taxon>
        <taxon>Cohnella</taxon>
    </lineage>
</organism>
<gene>
    <name evidence="3" type="ORF">HH215_31865</name>
</gene>
<accession>A0A7Z2ZQR9</accession>
<dbReference type="Pfam" id="PF20085">
    <property type="entry name" value="TGL"/>
    <property type="match status" value="1"/>
</dbReference>
<dbReference type="GO" id="GO:0003810">
    <property type="term" value="F:protein-glutamine gamma-glutamyltransferase activity"/>
    <property type="evidence" value="ECO:0007669"/>
    <property type="project" value="InterPro"/>
</dbReference>
<name>A0A7Z2ZQR9_9BACL</name>
<dbReference type="KEGG" id="cheb:HH215_31865"/>
<dbReference type="GO" id="GO:0030435">
    <property type="term" value="P:sporulation resulting in formation of a cellular spore"/>
    <property type="evidence" value="ECO:0007669"/>
    <property type="project" value="UniProtKB-KW"/>
</dbReference>
<evidence type="ECO:0000313" key="3">
    <source>
        <dbReference type="EMBL" id="QJD87322.1"/>
    </source>
</evidence>
<sequence>MITISGVQRPIDTTSWSPAEIKIYEQKKNSTVTYDYETVQQLRFEMTLRAAIVAEAIALSQSGLRFADFDKAKCNEDMWTLTDLGGFLIRDDRSPAAGIRDIFANGDKYATECATAAVIAVYQGVLDSIRETDFNRLFAGLLLYDWHTNKNLRLSVHTDIEESYPGDLLYFNNPDFSPDTPVWRGENVIKIGDDLYYGHPFGIAPSQTIINGLNNNRRPGSSQTAYLTETVTQPGYVYLSQYASNRRSFISARIGLRYFISPV</sequence>
<keyword evidence="4" id="KW-1185">Reference proteome</keyword>
<dbReference type="RefSeq" id="WP_169283567.1">
    <property type="nucleotide sequence ID" value="NZ_CP051680.1"/>
</dbReference>
<proteinExistence type="inferred from homology"/>
<dbReference type="HAMAP" id="MF_00727">
    <property type="entry name" value="Tgl"/>
    <property type="match status" value="1"/>
</dbReference>
<dbReference type="Proteomes" id="UP000502248">
    <property type="component" value="Chromosome"/>
</dbReference>
<dbReference type="InterPro" id="IPR020916">
    <property type="entry name" value="Gln_gamma-glutamylTfrase_bac"/>
</dbReference>